<sequence>MNTFESFTLWQIPLILSRLSCYFFQFAGIIFVIWIIYVGIKFLLARGNPTAFSETRKTFLYSLLGGLIIYGVYTIILSVAALFGVSSLSWIPLSCS</sequence>
<gene>
    <name evidence="2" type="ORF">A3B86_01565</name>
</gene>
<dbReference type="EMBL" id="MGJN01000007">
    <property type="protein sequence ID" value="OGN07418.1"/>
    <property type="molecule type" value="Genomic_DNA"/>
</dbReference>
<keyword evidence="1" id="KW-0472">Membrane</keyword>
<evidence type="ECO:0000256" key="1">
    <source>
        <dbReference type="SAM" id="Phobius"/>
    </source>
</evidence>
<organism evidence="2 3">
    <name type="scientific">Candidatus Yanofskybacteria bacterium RIFCSPHIGHO2_02_FULL_38_22b</name>
    <dbReference type="NCBI Taxonomy" id="1802673"/>
    <lineage>
        <taxon>Bacteria</taxon>
        <taxon>Candidatus Yanofskyibacteriota</taxon>
    </lineage>
</organism>
<evidence type="ECO:0000313" key="3">
    <source>
        <dbReference type="Proteomes" id="UP000176834"/>
    </source>
</evidence>
<feature type="transmembrane region" description="Helical" evidence="1">
    <location>
        <begin position="21"/>
        <end position="40"/>
    </location>
</feature>
<name>A0A1F8F423_9BACT</name>
<reference evidence="2 3" key="1">
    <citation type="journal article" date="2016" name="Nat. Commun.">
        <title>Thousands of microbial genomes shed light on interconnected biogeochemical processes in an aquifer system.</title>
        <authorList>
            <person name="Anantharaman K."/>
            <person name="Brown C.T."/>
            <person name="Hug L.A."/>
            <person name="Sharon I."/>
            <person name="Castelle C.J."/>
            <person name="Probst A.J."/>
            <person name="Thomas B.C."/>
            <person name="Singh A."/>
            <person name="Wilkins M.J."/>
            <person name="Karaoz U."/>
            <person name="Brodie E.L."/>
            <person name="Williams K.H."/>
            <person name="Hubbard S.S."/>
            <person name="Banfield J.F."/>
        </authorList>
    </citation>
    <scope>NUCLEOTIDE SEQUENCE [LARGE SCALE GENOMIC DNA]</scope>
</reference>
<dbReference type="Proteomes" id="UP000176834">
    <property type="component" value="Unassembled WGS sequence"/>
</dbReference>
<accession>A0A1F8F423</accession>
<feature type="transmembrane region" description="Helical" evidence="1">
    <location>
        <begin position="60"/>
        <end position="83"/>
    </location>
</feature>
<protein>
    <recommendedName>
        <fullName evidence="4">DUF5671 domain-containing protein</fullName>
    </recommendedName>
</protein>
<proteinExistence type="predicted"/>
<comment type="caution">
    <text evidence="2">The sequence shown here is derived from an EMBL/GenBank/DDBJ whole genome shotgun (WGS) entry which is preliminary data.</text>
</comment>
<evidence type="ECO:0000313" key="2">
    <source>
        <dbReference type="EMBL" id="OGN07418.1"/>
    </source>
</evidence>
<dbReference type="AlphaFoldDB" id="A0A1F8F423"/>
<keyword evidence="1" id="KW-0812">Transmembrane</keyword>
<keyword evidence="1" id="KW-1133">Transmembrane helix</keyword>
<evidence type="ECO:0008006" key="4">
    <source>
        <dbReference type="Google" id="ProtNLM"/>
    </source>
</evidence>